<organism evidence="1 2">
    <name type="scientific">Anisodus acutangulus</name>
    <dbReference type="NCBI Taxonomy" id="402998"/>
    <lineage>
        <taxon>Eukaryota</taxon>
        <taxon>Viridiplantae</taxon>
        <taxon>Streptophyta</taxon>
        <taxon>Embryophyta</taxon>
        <taxon>Tracheophyta</taxon>
        <taxon>Spermatophyta</taxon>
        <taxon>Magnoliopsida</taxon>
        <taxon>eudicotyledons</taxon>
        <taxon>Gunneridae</taxon>
        <taxon>Pentapetalae</taxon>
        <taxon>asterids</taxon>
        <taxon>lamiids</taxon>
        <taxon>Solanales</taxon>
        <taxon>Solanaceae</taxon>
        <taxon>Solanoideae</taxon>
        <taxon>Hyoscyameae</taxon>
        <taxon>Anisodus</taxon>
    </lineage>
</organism>
<dbReference type="AlphaFoldDB" id="A0A9Q1N185"/>
<reference evidence="2" key="1">
    <citation type="journal article" date="2023" name="Proc. Natl. Acad. Sci. U.S.A.">
        <title>Genomic and structural basis for evolution of tropane alkaloid biosynthesis.</title>
        <authorList>
            <person name="Wanga Y.-J."/>
            <person name="Taina T."/>
            <person name="Yua J.-Y."/>
            <person name="Lia J."/>
            <person name="Xua B."/>
            <person name="Chenc J."/>
            <person name="D'Auriad J.C."/>
            <person name="Huanga J.-P."/>
            <person name="Huanga S.-X."/>
        </authorList>
    </citation>
    <scope>NUCLEOTIDE SEQUENCE [LARGE SCALE GENOMIC DNA]</scope>
    <source>
        <strain evidence="2">cv. KIB-2019</strain>
    </source>
</reference>
<evidence type="ECO:0000313" key="2">
    <source>
        <dbReference type="Proteomes" id="UP001152561"/>
    </source>
</evidence>
<dbReference type="Proteomes" id="UP001152561">
    <property type="component" value="Unassembled WGS sequence"/>
</dbReference>
<accession>A0A9Q1N185</accession>
<dbReference type="EMBL" id="JAJAGQ010000001">
    <property type="protein sequence ID" value="KAJ8573869.1"/>
    <property type="molecule type" value="Genomic_DNA"/>
</dbReference>
<protein>
    <submittedName>
        <fullName evidence="1">Uncharacterized protein</fullName>
    </submittedName>
</protein>
<name>A0A9Q1N185_9SOLA</name>
<proteinExistence type="predicted"/>
<sequence length="173" mass="20045">MKEKPEPVDYFRNASDRVVVRPFLYPDDAEKSKDYIKNLVDYENEVPNPNIDSLRREIGDTHQFCVKIEFASGSEHERDHDEDQVQEQDLGGMAKESIMVMVRFSGKRIRKTLQFANAKKTKVRLLILAIDSEDRSPDGRIIDVLAQIHDEDDIEEFRDDAQNAYETANEEVV</sequence>
<keyword evidence="2" id="KW-1185">Reference proteome</keyword>
<evidence type="ECO:0000313" key="1">
    <source>
        <dbReference type="EMBL" id="KAJ8573869.1"/>
    </source>
</evidence>
<gene>
    <name evidence="1" type="ORF">K7X08_010380</name>
</gene>
<comment type="caution">
    <text evidence="1">The sequence shown here is derived from an EMBL/GenBank/DDBJ whole genome shotgun (WGS) entry which is preliminary data.</text>
</comment>